<keyword evidence="2" id="KW-1003">Cell membrane</keyword>
<feature type="region of interest" description="Disordered" evidence="8">
    <location>
        <begin position="1"/>
        <end position="22"/>
    </location>
</feature>
<keyword evidence="7 9" id="KW-0472">Membrane</keyword>
<feature type="transmembrane region" description="Helical" evidence="9">
    <location>
        <begin position="217"/>
        <end position="235"/>
    </location>
</feature>
<feature type="transmembrane region" description="Helical" evidence="9">
    <location>
        <begin position="242"/>
        <end position="260"/>
    </location>
</feature>
<feature type="region of interest" description="Disordered" evidence="8">
    <location>
        <begin position="555"/>
        <end position="574"/>
    </location>
</feature>
<evidence type="ECO:0000256" key="4">
    <source>
        <dbReference type="ARBA" id="ARBA00022679"/>
    </source>
</evidence>
<accession>A0AA41Q8Z8</accession>
<name>A0AA41Q8Z8_9ACTN</name>
<feature type="transmembrane region" description="Helical" evidence="9">
    <location>
        <begin position="289"/>
        <end position="310"/>
    </location>
</feature>
<reference evidence="10" key="1">
    <citation type="submission" date="2022-01" db="EMBL/GenBank/DDBJ databases">
        <title>Genome-Based Taxonomic Classification of the Phylum Actinobacteria.</title>
        <authorList>
            <person name="Gao Y."/>
        </authorList>
    </citation>
    <scope>NUCLEOTIDE SEQUENCE</scope>
    <source>
        <strain evidence="10">KLBMP 8922</strain>
    </source>
</reference>
<evidence type="ECO:0000256" key="2">
    <source>
        <dbReference type="ARBA" id="ARBA00022475"/>
    </source>
</evidence>
<sequence length="574" mass="60859">MPPDPDSVSRPEVPPDPGRRARRRRRGAAAAAIAGATALIAAHGAYYRYWIVDDAAVTFAYARTIGEGHGISLQAGAPSVEGYSNTTWLVLLLIGRALGLFDQGAVAGFPDYVLFPKLLAVVCCLGTVAAMYRAAACMVSRPAVVTFAAGAVLAAVPSYVIWCFSGLENSLYAMLVAWLAAVMVRARADRTLEQRTPAIACGLLACAAALTRPDGAIYAAAFPLLVLLAPGFSAARVRSAAVSALAFAVPFGAFLLWRYANWGLWLPNTAVAKDQGLPSPADLAKVGELVGYVGWPAVLVGVGLIGVALGRPSRLRGLLPGLLIPLALALAGYAVLQADWMLQWRFATPVWPLAALAVAVCAADALGRGDLPRRAAVVAVLTATAIFSGTLCAQAAERFHDNPTFPVCWVADRYGRSFNGLADIAGLDDKATFLIPDMGGTALTSRLRLVDFAGLADAEIARYYHEGDLSGLRDHVFETVRPTFIRTGGAWWGNGTGLANDPRLERDYEVLQRDRYDVDGRTYLRKGVVASPEVMERLRVAAAQDAHRAMRDAGADPLRACGPDMRAGQTDAKG</sequence>
<evidence type="ECO:0000256" key="5">
    <source>
        <dbReference type="ARBA" id="ARBA00022692"/>
    </source>
</evidence>
<evidence type="ECO:0000256" key="9">
    <source>
        <dbReference type="SAM" id="Phobius"/>
    </source>
</evidence>
<dbReference type="InterPro" id="IPR050297">
    <property type="entry name" value="LipidA_mod_glycosyltrf_83"/>
</dbReference>
<feature type="transmembrane region" description="Helical" evidence="9">
    <location>
        <begin position="28"/>
        <end position="47"/>
    </location>
</feature>
<feature type="transmembrane region" description="Helical" evidence="9">
    <location>
        <begin position="375"/>
        <end position="396"/>
    </location>
</feature>
<keyword evidence="4" id="KW-0808">Transferase</keyword>
<keyword evidence="6 9" id="KW-1133">Transmembrane helix</keyword>
<dbReference type="RefSeq" id="WP_235057314.1">
    <property type="nucleotide sequence ID" value="NZ_JAKFHA010000035.1"/>
</dbReference>
<dbReference type="EMBL" id="JAKFHA010000035">
    <property type="protein sequence ID" value="MCF2532539.1"/>
    <property type="molecule type" value="Genomic_DNA"/>
</dbReference>
<organism evidence="10 11">
    <name type="scientific">Yinghuangia soli</name>
    <dbReference type="NCBI Taxonomy" id="2908204"/>
    <lineage>
        <taxon>Bacteria</taxon>
        <taxon>Bacillati</taxon>
        <taxon>Actinomycetota</taxon>
        <taxon>Actinomycetes</taxon>
        <taxon>Kitasatosporales</taxon>
        <taxon>Streptomycetaceae</taxon>
        <taxon>Yinghuangia</taxon>
    </lineage>
</organism>
<dbReference type="GO" id="GO:0016763">
    <property type="term" value="F:pentosyltransferase activity"/>
    <property type="evidence" value="ECO:0007669"/>
    <property type="project" value="TreeGrafter"/>
</dbReference>
<gene>
    <name evidence="10" type="ORF">LZ495_35745</name>
</gene>
<evidence type="ECO:0000313" key="10">
    <source>
        <dbReference type="EMBL" id="MCF2532539.1"/>
    </source>
</evidence>
<evidence type="ECO:0000313" key="11">
    <source>
        <dbReference type="Proteomes" id="UP001165378"/>
    </source>
</evidence>
<feature type="transmembrane region" description="Helical" evidence="9">
    <location>
        <begin position="317"/>
        <end position="336"/>
    </location>
</feature>
<dbReference type="GO" id="GO:0009103">
    <property type="term" value="P:lipopolysaccharide biosynthetic process"/>
    <property type="evidence" value="ECO:0007669"/>
    <property type="project" value="UniProtKB-ARBA"/>
</dbReference>
<keyword evidence="11" id="KW-1185">Reference proteome</keyword>
<dbReference type="PANTHER" id="PTHR33908:SF11">
    <property type="entry name" value="MEMBRANE PROTEIN"/>
    <property type="match status" value="1"/>
</dbReference>
<evidence type="ECO:0000256" key="3">
    <source>
        <dbReference type="ARBA" id="ARBA00022676"/>
    </source>
</evidence>
<evidence type="ECO:0000256" key="6">
    <source>
        <dbReference type="ARBA" id="ARBA00022989"/>
    </source>
</evidence>
<feature type="transmembrane region" description="Helical" evidence="9">
    <location>
        <begin position="342"/>
        <end position="363"/>
    </location>
</feature>
<evidence type="ECO:0000256" key="1">
    <source>
        <dbReference type="ARBA" id="ARBA00004651"/>
    </source>
</evidence>
<comment type="caution">
    <text evidence="10">The sequence shown here is derived from an EMBL/GenBank/DDBJ whole genome shotgun (WGS) entry which is preliminary data.</text>
</comment>
<feature type="transmembrane region" description="Helical" evidence="9">
    <location>
        <begin position="144"/>
        <end position="164"/>
    </location>
</feature>
<feature type="transmembrane region" description="Helical" evidence="9">
    <location>
        <begin position="112"/>
        <end position="132"/>
    </location>
</feature>
<dbReference type="AlphaFoldDB" id="A0AA41Q8Z8"/>
<evidence type="ECO:0000256" key="8">
    <source>
        <dbReference type="SAM" id="MobiDB-lite"/>
    </source>
</evidence>
<dbReference type="GO" id="GO:0005886">
    <property type="term" value="C:plasma membrane"/>
    <property type="evidence" value="ECO:0007669"/>
    <property type="project" value="UniProtKB-SubCell"/>
</dbReference>
<dbReference type="Proteomes" id="UP001165378">
    <property type="component" value="Unassembled WGS sequence"/>
</dbReference>
<dbReference type="PANTHER" id="PTHR33908">
    <property type="entry name" value="MANNOSYLTRANSFERASE YKCB-RELATED"/>
    <property type="match status" value="1"/>
</dbReference>
<proteinExistence type="predicted"/>
<evidence type="ECO:0000256" key="7">
    <source>
        <dbReference type="ARBA" id="ARBA00023136"/>
    </source>
</evidence>
<protein>
    <submittedName>
        <fullName evidence="10">Uncharacterized protein</fullName>
    </submittedName>
</protein>
<keyword evidence="3" id="KW-0328">Glycosyltransferase</keyword>
<keyword evidence="5 9" id="KW-0812">Transmembrane</keyword>
<comment type="subcellular location">
    <subcellularLocation>
        <location evidence="1">Cell membrane</location>
        <topology evidence="1">Multi-pass membrane protein</topology>
    </subcellularLocation>
</comment>